<keyword evidence="1" id="KW-0812">Transmembrane</keyword>
<keyword evidence="1" id="KW-0472">Membrane</keyword>
<evidence type="ECO:0000256" key="1">
    <source>
        <dbReference type="SAM" id="Phobius"/>
    </source>
</evidence>
<dbReference type="EMBL" id="JBHSTE010000003">
    <property type="protein sequence ID" value="MFC6333058.1"/>
    <property type="molecule type" value="Genomic_DNA"/>
</dbReference>
<feature type="transmembrane region" description="Helical" evidence="1">
    <location>
        <begin position="21"/>
        <end position="41"/>
    </location>
</feature>
<evidence type="ECO:0000313" key="2">
    <source>
        <dbReference type="EMBL" id="MFC6333058.1"/>
    </source>
</evidence>
<proteinExistence type="predicted"/>
<keyword evidence="3" id="KW-1185">Reference proteome</keyword>
<feature type="transmembrane region" description="Helical" evidence="1">
    <location>
        <begin position="93"/>
        <end position="115"/>
    </location>
</feature>
<protein>
    <submittedName>
        <fullName evidence="2">Uncharacterized protein</fullName>
    </submittedName>
</protein>
<gene>
    <name evidence="2" type="ORF">ACFP56_10520</name>
</gene>
<dbReference type="RefSeq" id="WP_379234120.1">
    <property type="nucleotide sequence ID" value="NZ_JBHSTE010000003.1"/>
</dbReference>
<feature type="transmembrane region" description="Helical" evidence="1">
    <location>
        <begin position="61"/>
        <end position="81"/>
    </location>
</feature>
<comment type="caution">
    <text evidence="2">The sequence shown here is derived from an EMBL/GenBank/DDBJ whole genome shotgun (WGS) entry which is preliminary data.</text>
</comment>
<keyword evidence="1" id="KW-1133">Transmembrane helix</keyword>
<accession>A0ABW1V3I9</accession>
<name>A0ABW1V3I9_9BACL</name>
<sequence>MVQQNKDKNDIQQLYHSQKTALYCLLGLLYSAFIGAQLGRVQAITDFNFTLHELMYLPFNIAIYFGPIVLLIYLILVIKYLRKRGKQKLNAKTIFKSTLIVISIIAIVAITLYQFHEISTVGIFEVKGKVKENNHHYLLLDDKKIRVTNNEFHLVEVDKRYVISFVWNSRTPGTGRLKEIKPFE</sequence>
<evidence type="ECO:0000313" key="3">
    <source>
        <dbReference type="Proteomes" id="UP001596233"/>
    </source>
</evidence>
<dbReference type="Proteomes" id="UP001596233">
    <property type="component" value="Unassembled WGS sequence"/>
</dbReference>
<reference evidence="3" key="1">
    <citation type="journal article" date="2019" name="Int. J. Syst. Evol. Microbiol.">
        <title>The Global Catalogue of Microorganisms (GCM) 10K type strain sequencing project: providing services to taxonomists for standard genome sequencing and annotation.</title>
        <authorList>
            <consortium name="The Broad Institute Genomics Platform"/>
            <consortium name="The Broad Institute Genome Sequencing Center for Infectious Disease"/>
            <person name="Wu L."/>
            <person name="Ma J."/>
        </authorList>
    </citation>
    <scope>NUCLEOTIDE SEQUENCE [LARGE SCALE GENOMIC DNA]</scope>
    <source>
        <strain evidence="3">PCU 280</strain>
    </source>
</reference>
<organism evidence="2 3">
    <name type="scientific">Paenibacillus septentrionalis</name>
    <dbReference type="NCBI Taxonomy" id="429342"/>
    <lineage>
        <taxon>Bacteria</taxon>
        <taxon>Bacillati</taxon>
        <taxon>Bacillota</taxon>
        <taxon>Bacilli</taxon>
        <taxon>Bacillales</taxon>
        <taxon>Paenibacillaceae</taxon>
        <taxon>Paenibacillus</taxon>
    </lineage>
</organism>